<dbReference type="Pfam" id="PF13500">
    <property type="entry name" value="AAA_26"/>
    <property type="match status" value="1"/>
</dbReference>
<feature type="binding site" evidence="8">
    <location>
        <position position="16"/>
    </location>
    <ligand>
        <name>Mg(2+)</name>
        <dbReference type="ChEBI" id="CHEBI:18420"/>
    </ligand>
</feature>
<dbReference type="EMBL" id="VDUW01000003">
    <property type="protein sequence ID" value="TXL65758.1"/>
    <property type="molecule type" value="Genomic_DNA"/>
</dbReference>
<feature type="binding site" evidence="8">
    <location>
        <position position="65"/>
    </location>
    <ligand>
        <name>ATP</name>
        <dbReference type="ChEBI" id="CHEBI:30616"/>
    </ligand>
</feature>
<evidence type="ECO:0000313" key="10">
    <source>
        <dbReference type="Proteomes" id="UP000321574"/>
    </source>
</evidence>
<dbReference type="GO" id="GO:0004141">
    <property type="term" value="F:dethiobiotin synthase activity"/>
    <property type="evidence" value="ECO:0007669"/>
    <property type="project" value="UniProtKB-UniRule"/>
</dbReference>
<reference evidence="9 10" key="1">
    <citation type="submission" date="2019-06" db="EMBL/GenBank/DDBJ databases">
        <title>Cerasibacillus sp. nov., isolated from maize field.</title>
        <authorList>
            <person name="Lin S.-Y."/>
            <person name="Tsai C.-F."/>
            <person name="Young C.-C."/>
        </authorList>
    </citation>
    <scope>NUCLEOTIDE SEQUENCE [LARGE SCALE GENOMIC DNA]</scope>
    <source>
        <strain evidence="9 10">CC-CFT480</strain>
    </source>
</reference>
<evidence type="ECO:0000256" key="3">
    <source>
        <dbReference type="ARBA" id="ARBA00022723"/>
    </source>
</evidence>
<dbReference type="UniPathway" id="UPA00078">
    <property type="reaction ID" value="UER00161"/>
</dbReference>
<dbReference type="SUPFAM" id="SSF52540">
    <property type="entry name" value="P-loop containing nucleoside triphosphate hydrolases"/>
    <property type="match status" value="1"/>
</dbReference>
<evidence type="ECO:0000313" key="9">
    <source>
        <dbReference type="EMBL" id="TXL65758.1"/>
    </source>
</evidence>
<evidence type="ECO:0000256" key="4">
    <source>
        <dbReference type="ARBA" id="ARBA00022741"/>
    </source>
</evidence>
<keyword evidence="4 8" id="KW-0547">Nucleotide-binding</keyword>
<protein>
    <recommendedName>
        <fullName evidence="8">ATP-dependent dethiobiotin synthetase BioD</fullName>
        <ecNumber evidence="8">6.3.3.3</ecNumber>
    </recommendedName>
    <alternativeName>
        <fullName evidence="8">DTB synthetase</fullName>
        <shortName evidence="8">DTBS</shortName>
    </alternativeName>
    <alternativeName>
        <fullName evidence="8">Dethiobiotin synthase</fullName>
    </alternativeName>
</protein>
<dbReference type="RefSeq" id="WP_147666428.1">
    <property type="nucleotide sequence ID" value="NZ_VDUW01000003.1"/>
</dbReference>
<keyword evidence="3 8" id="KW-0479">Metal-binding</keyword>
<keyword evidence="6 8" id="KW-0067">ATP-binding</keyword>
<feature type="binding site" evidence="8">
    <location>
        <position position="41"/>
    </location>
    <ligand>
        <name>substrate</name>
    </ligand>
</feature>
<dbReference type="PANTHER" id="PTHR43210">
    <property type="entry name" value="DETHIOBIOTIN SYNTHETASE"/>
    <property type="match status" value="1"/>
</dbReference>
<dbReference type="FunFam" id="3.40.50.300:FF:000292">
    <property type="entry name" value="ATP-dependent dethiobiotin synthetase BioD"/>
    <property type="match status" value="1"/>
</dbReference>
<dbReference type="GO" id="GO:0005829">
    <property type="term" value="C:cytosol"/>
    <property type="evidence" value="ECO:0007669"/>
    <property type="project" value="TreeGrafter"/>
</dbReference>
<comment type="similarity">
    <text evidence="8">Belongs to the dethiobiotin synthetase family.</text>
</comment>
<keyword evidence="10" id="KW-1185">Reference proteome</keyword>
<dbReference type="CDD" id="cd03109">
    <property type="entry name" value="DTBS"/>
    <property type="match status" value="1"/>
</dbReference>
<feature type="binding site" evidence="8">
    <location>
        <begin position="205"/>
        <end position="207"/>
    </location>
    <ligand>
        <name>ATP</name>
        <dbReference type="ChEBI" id="CHEBI:30616"/>
    </ligand>
</feature>
<accession>A0A5C8NWV5</accession>
<feature type="binding site" evidence="8">
    <location>
        <begin position="175"/>
        <end position="176"/>
    </location>
    <ligand>
        <name>ATP</name>
        <dbReference type="ChEBI" id="CHEBI:30616"/>
    </ligand>
</feature>
<evidence type="ECO:0000256" key="8">
    <source>
        <dbReference type="HAMAP-Rule" id="MF_00336"/>
    </source>
</evidence>
<sequence>MTSIFVTGTDTGIGKTVVTSLLVRFLNDHGKKFIPYKPIQSGAEYHDGEWGAPDPYVYSIINKLDALKDQCTYLLKKACSPHLAAKYENVQIDFSLIERNIQLLANQADGTIVEGAGGLFVPLTTDGYCVIDWLEKLRIPTVLVTHAGVGSINHTVLSVEALQSRGIPIAGIIMNHLQEDDKEVTHDNKQMIERLTGIPIICEVPFIAGMTEESMENVNACFQDWKIEIILEAFKNGFTTINGTK</sequence>
<comment type="subcellular location">
    <subcellularLocation>
        <location evidence="8">Cytoplasm</location>
    </subcellularLocation>
</comment>
<dbReference type="GO" id="GO:0005524">
    <property type="term" value="F:ATP binding"/>
    <property type="evidence" value="ECO:0007669"/>
    <property type="project" value="UniProtKB-UniRule"/>
</dbReference>
<evidence type="ECO:0000256" key="6">
    <source>
        <dbReference type="ARBA" id="ARBA00022840"/>
    </source>
</evidence>
<dbReference type="AlphaFoldDB" id="A0A5C8NWV5"/>
<feature type="active site" evidence="8">
    <location>
        <position position="37"/>
    </location>
</feature>
<comment type="subunit">
    <text evidence="8">Homodimer.</text>
</comment>
<feature type="binding site" evidence="8">
    <location>
        <begin position="114"/>
        <end position="117"/>
    </location>
    <ligand>
        <name>ATP</name>
        <dbReference type="ChEBI" id="CHEBI:30616"/>
    </ligand>
</feature>
<dbReference type="NCBIfam" id="TIGR00347">
    <property type="entry name" value="bioD"/>
    <property type="match status" value="1"/>
</dbReference>
<evidence type="ECO:0000256" key="1">
    <source>
        <dbReference type="ARBA" id="ARBA00022490"/>
    </source>
</evidence>
<keyword evidence="7 8" id="KW-0460">Magnesium</keyword>
<feature type="binding site" evidence="8">
    <location>
        <position position="65"/>
    </location>
    <ligand>
        <name>Mg(2+)</name>
        <dbReference type="ChEBI" id="CHEBI:18420"/>
    </ligand>
</feature>
<comment type="function">
    <text evidence="8">Catalyzes a mechanistically unusual reaction, the ATP-dependent insertion of CO2 between the N7 and N8 nitrogen atoms of 7,8-diaminopelargonic acid (DAPA, also called 7,8-diammoniononanoate) to form a ureido ring.</text>
</comment>
<evidence type="ECO:0000256" key="5">
    <source>
        <dbReference type="ARBA" id="ARBA00022756"/>
    </source>
</evidence>
<dbReference type="Proteomes" id="UP000321574">
    <property type="component" value="Unassembled WGS sequence"/>
</dbReference>
<dbReference type="HAMAP" id="MF_00336">
    <property type="entry name" value="BioD"/>
    <property type="match status" value="1"/>
</dbReference>
<dbReference type="PIRSF" id="PIRSF006755">
    <property type="entry name" value="DTB_synth"/>
    <property type="match status" value="1"/>
</dbReference>
<evidence type="ECO:0000256" key="2">
    <source>
        <dbReference type="ARBA" id="ARBA00022598"/>
    </source>
</evidence>
<dbReference type="InterPro" id="IPR027417">
    <property type="entry name" value="P-loop_NTPase"/>
</dbReference>
<organism evidence="9 10">
    <name type="scientific">Cerasibacillus terrae</name>
    <dbReference type="NCBI Taxonomy" id="2498845"/>
    <lineage>
        <taxon>Bacteria</taxon>
        <taxon>Bacillati</taxon>
        <taxon>Bacillota</taxon>
        <taxon>Bacilli</taxon>
        <taxon>Bacillales</taxon>
        <taxon>Bacillaceae</taxon>
        <taxon>Cerasibacillus</taxon>
    </lineage>
</organism>
<dbReference type="InterPro" id="IPR004472">
    <property type="entry name" value="DTB_synth_BioD"/>
</dbReference>
<dbReference type="OrthoDB" id="9802097at2"/>
<name>A0A5C8NWV5_9BACI</name>
<comment type="caution">
    <text evidence="9">The sequence shown here is derived from an EMBL/GenBank/DDBJ whole genome shotgun (WGS) entry which is preliminary data.</text>
</comment>
<keyword evidence="2 8" id="KW-0436">Ligase</keyword>
<feature type="binding site" evidence="8">
    <location>
        <position position="114"/>
    </location>
    <ligand>
        <name>Mg(2+)</name>
        <dbReference type="ChEBI" id="CHEBI:18420"/>
    </ligand>
</feature>
<dbReference type="EC" id="6.3.3.3" evidence="8"/>
<comment type="pathway">
    <text evidence="8">Cofactor biosynthesis; biotin biosynthesis; biotin from 7,8-diaminononanoate: step 1/2.</text>
</comment>
<dbReference type="Gene3D" id="3.40.50.300">
    <property type="entry name" value="P-loop containing nucleotide triphosphate hydrolases"/>
    <property type="match status" value="1"/>
</dbReference>
<comment type="caution">
    <text evidence="8">Lacks conserved residue(s) required for the propagation of feature annotation.</text>
</comment>
<dbReference type="PANTHER" id="PTHR43210:SF5">
    <property type="entry name" value="DETHIOBIOTIN SYNTHETASE"/>
    <property type="match status" value="1"/>
</dbReference>
<dbReference type="GO" id="GO:0000287">
    <property type="term" value="F:magnesium ion binding"/>
    <property type="evidence" value="ECO:0007669"/>
    <property type="project" value="UniProtKB-UniRule"/>
</dbReference>
<dbReference type="GO" id="GO:0042803">
    <property type="term" value="F:protein homodimerization activity"/>
    <property type="evidence" value="ECO:0007669"/>
    <property type="project" value="UniProtKB-ARBA"/>
</dbReference>
<comment type="catalytic activity">
    <reaction evidence="8">
        <text>(7R,8S)-7,8-diammoniononanoate + CO2 + ATP = (4R,5S)-dethiobiotin + ADP + phosphate + 3 H(+)</text>
        <dbReference type="Rhea" id="RHEA:15805"/>
        <dbReference type="ChEBI" id="CHEBI:15378"/>
        <dbReference type="ChEBI" id="CHEBI:16526"/>
        <dbReference type="ChEBI" id="CHEBI:30616"/>
        <dbReference type="ChEBI" id="CHEBI:43474"/>
        <dbReference type="ChEBI" id="CHEBI:149469"/>
        <dbReference type="ChEBI" id="CHEBI:149473"/>
        <dbReference type="ChEBI" id="CHEBI:456216"/>
        <dbReference type="EC" id="6.3.3.3"/>
    </reaction>
</comment>
<keyword evidence="5 8" id="KW-0093">Biotin biosynthesis</keyword>
<gene>
    <name evidence="8 9" type="primary">bioD</name>
    <name evidence="9" type="ORF">FHP05_06460</name>
</gene>
<proteinExistence type="inferred from homology"/>
<evidence type="ECO:0000256" key="7">
    <source>
        <dbReference type="ARBA" id="ARBA00022842"/>
    </source>
</evidence>
<dbReference type="GO" id="GO:0009102">
    <property type="term" value="P:biotin biosynthetic process"/>
    <property type="evidence" value="ECO:0007669"/>
    <property type="project" value="UniProtKB-UniRule"/>
</dbReference>
<keyword evidence="1 8" id="KW-0963">Cytoplasm</keyword>
<feature type="binding site" evidence="8">
    <location>
        <begin position="12"/>
        <end position="17"/>
    </location>
    <ligand>
        <name>ATP</name>
        <dbReference type="ChEBI" id="CHEBI:30616"/>
    </ligand>
</feature>
<comment type="cofactor">
    <cofactor evidence="8">
        <name>Mg(2+)</name>
        <dbReference type="ChEBI" id="CHEBI:18420"/>
    </cofactor>
</comment>